<dbReference type="AlphaFoldDB" id="A0A1M5BQY5"/>
<organism evidence="1 2">
    <name type="scientific">Caldanaerobius fijiensis DSM 17918</name>
    <dbReference type="NCBI Taxonomy" id="1121256"/>
    <lineage>
        <taxon>Bacteria</taxon>
        <taxon>Bacillati</taxon>
        <taxon>Bacillota</taxon>
        <taxon>Clostridia</taxon>
        <taxon>Thermoanaerobacterales</taxon>
        <taxon>Thermoanaerobacteraceae</taxon>
        <taxon>Caldanaerobius</taxon>
    </lineage>
</organism>
<dbReference type="OrthoDB" id="1724139at2"/>
<accession>A0A1M5BQY5</accession>
<sequence length="401" mass="48710">MSTHEFVYIPHKLLETKNRIISNSSNKAIIFEKNNDEEERLMLLQKIDKTPFKDIHDLAFTLKSRELYLLIYYFAGADFNIDPNKIYEIIRLRFKKKFAALLWEQYQNNYYNKMYVYYFTRFCNEFKEAFIELFKDEKILRFIKVMMVNDNVIKFICVYISKTKLNLDKFFNTFKINEKSKLGLNIKKYFYLYCDRETYVSSEPQVILNTVKSYNQNELLMFIENYVGNVSFSELNHDIMEYILENKKVPENREKDFFWKDVSEPVWSKCRKWFLDNSMKKHLDGPRYNFWANYLDYIKDFVVVKKNNRNQAIYFIYFGEFVVVEFEPIGAAYIYRTDVFKRRFGAFASEESSKSNSFFKDESIAIARIIHGGRWEFRAYNIVRQLLKGEWFDKDFKRLNR</sequence>
<evidence type="ECO:0008006" key="3">
    <source>
        <dbReference type="Google" id="ProtNLM"/>
    </source>
</evidence>
<protein>
    <recommendedName>
        <fullName evidence="3">EH_Signature domain-containing protein</fullName>
    </recommendedName>
</protein>
<gene>
    <name evidence="1" type="ORF">SAMN02746089_01929</name>
</gene>
<evidence type="ECO:0000313" key="2">
    <source>
        <dbReference type="Proteomes" id="UP000184088"/>
    </source>
</evidence>
<proteinExistence type="predicted"/>
<dbReference type="STRING" id="1121256.SAMN02746089_01929"/>
<evidence type="ECO:0000313" key="1">
    <source>
        <dbReference type="EMBL" id="SHF44647.1"/>
    </source>
</evidence>
<reference evidence="1 2" key="1">
    <citation type="submission" date="2016-11" db="EMBL/GenBank/DDBJ databases">
        <authorList>
            <person name="Jaros S."/>
            <person name="Januszkiewicz K."/>
            <person name="Wedrychowicz H."/>
        </authorList>
    </citation>
    <scope>NUCLEOTIDE SEQUENCE [LARGE SCALE GENOMIC DNA]</scope>
    <source>
        <strain evidence="1 2">DSM 17918</strain>
    </source>
</reference>
<keyword evidence="2" id="KW-1185">Reference proteome</keyword>
<dbReference type="EMBL" id="FQVH01000023">
    <property type="protein sequence ID" value="SHF44647.1"/>
    <property type="molecule type" value="Genomic_DNA"/>
</dbReference>
<name>A0A1M5BQY5_9THEO</name>
<dbReference type="RefSeq" id="WP_073344624.1">
    <property type="nucleotide sequence ID" value="NZ_FQVH01000023.1"/>
</dbReference>
<dbReference type="Proteomes" id="UP000184088">
    <property type="component" value="Unassembled WGS sequence"/>
</dbReference>